<feature type="compositionally biased region" description="Polar residues" evidence="3">
    <location>
        <begin position="52"/>
        <end position="77"/>
    </location>
</feature>
<dbReference type="Proteomes" id="UP000799766">
    <property type="component" value="Unassembled WGS sequence"/>
</dbReference>
<keyword evidence="2" id="KW-0539">Nucleus</keyword>
<feature type="compositionally biased region" description="Polar residues" evidence="3">
    <location>
        <begin position="84"/>
        <end position="94"/>
    </location>
</feature>
<dbReference type="GO" id="GO:0046983">
    <property type="term" value="F:protein dimerization activity"/>
    <property type="evidence" value="ECO:0007669"/>
    <property type="project" value="InterPro"/>
</dbReference>
<dbReference type="Gene3D" id="4.10.280.10">
    <property type="entry name" value="Helix-loop-helix DNA-binding domain"/>
    <property type="match status" value="1"/>
</dbReference>
<dbReference type="Pfam" id="PF00010">
    <property type="entry name" value="HLH"/>
    <property type="match status" value="1"/>
</dbReference>
<gene>
    <name evidence="5" type="ORF">BDY21DRAFT_182908</name>
</gene>
<evidence type="ECO:0000256" key="1">
    <source>
        <dbReference type="ARBA" id="ARBA00023125"/>
    </source>
</evidence>
<feature type="compositionally biased region" description="Polar residues" evidence="3">
    <location>
        <begin position="301"/>
        <end position="321"/>
    </location>
</feature>
<dbReference type="GO" id="GO:0090575">
    <property type="term" value="C:RNA polymerase II transcription regulator complex"/>
    <property type="evidence" value="ECO:0007669"/>
    <property type="project" value="TreeGrafter"/>
</dbReference>
<feature type="region of interest" description="Disordered" evidence="3">
    <location>
        <begin position="1"/>
        <end position="224"/>
    </location>
</feature>
<feature type="compositionally biased region" description="Low complexity" evidence="3">
    <location>
        <begin position="446"/>
        <end position="460"/>
    </location>
</feature>
<evidence type="ECO:0000313" key="5">
    <source>
        <dbReference type="EMBL" id="KAF2460002.1"/>
    </source>
</evidence>
<dbReference type="PANTHER" id="PTHR10328">
    <property type="entry name" value="PROTEIN MAX MYC-ASSOCIATED FACTOR X"/>
    <property type="match status" value="1"/>
</dbReference>
<feature type="compositionally biased region" description="Polar residues" evidence="3">
    <location>
        <begin position="148"/>
        <end position="178"/>
    </location>
</feature>
<feature type="compositionally biased region" description="Low complexity" evidence="3">
    <location>
        <begin position="468"/>
        <end position="482"/>
    </location>
</feature>
<evidence type="ECO:0000256" key="3">
    <source>
        <dbReference type="SAM" id="MobiDB-lite"/>
    </source>
</evidence>
<evidence type="ECO:0000313" key="6">
    <source>
        <dbReference type="Proteomes" id="UP000799766"/>
    </source>
</evidence>
<dbReference type="SUPFAM" id="SSF47459">
    <property type="entry name" value="HLH, helix-loop-helix DNA-binding domain"/>
    <property type="match status" value="1"/>
</dbReference>
<feature type="domain" description="BHLH" evidence="4">
    <location>
        <begin position="324"/>
        <end position="375"/>
    </location>
</feature>
<dbReference type="InterPro" id="IPR011598">
    <property type="entry name" value="bHLH_dom"/>
</dbReference>
<keyword evidence="1" id="KW-0238">DNA-binding</keyword>
<feature type="region of interest" description="Disordered" evidence="3">
    <location>
        <begin position="290"/>
        <end position="325"/>
    </location>
</feature>
<protein>
    <recommendedName>
        <fullName evidence="4">BHLH domain-containing protein</fullName>
    </recommendedName>
</protein>
<dbReference type="InterPro" id="IPR036638">
    <property type="entry name" value="HLH_DNA-bd_sf"/>
</dbReference>
<dbReference type="OrthoDB" id="8964853at2759"/>
<feature type="region of interest" description="Disordered" evidence="3">
    <location>
        <begin position="446"/>
        <end position="511"/>
    </location>
</feature>
<dbReference type="GO" id="GO:0003700">
    <property type="term" value="F:DNA-binding transcription factor activity"/>
    <property type="evidence" value="ECO:0007669"/>
    <property type="project" value="TreeGrafter"/>
</dbReference>
<proteinExistence type="predicted"/>
<reference evidence="5" key="1">
    <citation type="journal article" date="2020" name="Stud. Mycol.">
        <title>101 Dothideomycetes genomes: a test case for predicting lifestyles and emergence of pathogens.</title>
        <authorList>
            <person name="Haridas S."/>
            <person name="Albert R."/>
            <person name="Binder M."/>
            <person name="Bloem J."/>
            <person name="Labutti K."/>
            <person name="Salamov A."/>
            <person name="Andreopoulos B."/>
            <person name="Baker S."/>
            <person name="Barry K."/>
            <person name="Bills G."/>
            <person name="Bluhm B."/>
            <person name="Cannon C."/>
            <person name="Castanera R."/>
            <person name="Culley D."/>
            <person name="Daum C."/>
            <person name="Ezra D."/>
            <person name="Gonzalez J."/>
            <person name="Henrissat B."/>
            <person name="Kuo A."/>
            <person name="Liang C."/>
            <person name="Lipzen A."/>
            <person name="Lutzoni F."/>
            <person name="Magnuson J."/>
            <person name="Mondo S."/>
            <person name="Nolan M."/>
            <person name="Ohm R."/>
            <person name="Pangilinan J."/>
            <person name="Park H.-J."/>
            <person name="Ramirez L."/>
            <person name="Alfaro M."/>
            <person name="Sun H."/>
            <person name="Tritt A."/>
            <person name="Yoshinaga Y."/>
            <person name="Zwiers L.-H."/>
            <person name="Turgeon B."/>
            <person name="Goodwin S."/>
            <person name="Spatafora J."/>
            <person name="Crous P."/>
            <person name="Grigoriev I."/>
        </authorList>
    </citation>
    <scope>NUCLEOTIDE SEQUENCE</scope>
    <source>
        <strain evidence="5">ATCC 16933</strain>
    </source>
</reference>
<dbReference type="GO" id="GO:0003677">
    <property type="term" value="F:DNA binding"/>
    <property type="evidence" value="ECO:0007669"/>
    <property type="project" value="UniProtKB-KW"/>
</dbReference>
<dbReference type="SMART" id="SM00353">
    <property type="entry name" value="HLH"/>
    <property type="match status" value="1"/>
</dbReference>
<name>A0A6A6P8A7_9PEZI</name>
<dbReference type="PROSITE" id="PS50888">
    <property type="entry name" value="BHLH"/>
    <property type="match status" value="1"/>
</dbReference>
<dbReference type="AlphaFoldDB" id="A0A6A6P8A7"/>
<evidence type="ECO:0000256" key="2">
    <source>
        <dbReference type="ARBA" id="ARBA00023242"/>
    </source>
</evidence>
<accession>A0A6A6P8A7</accession>
<keyword evidence="6" id="KW-1185">Reference proteome</keyword>
<dbReference type="PANTHER" id="PTHR10328:SF15">
    <property type="entry name" value="BHLH TRANSCRIPTION FACTOR"/>
    <property type="match status" value="1"/>
</dbReference>
<feature type="compositionally biased region" description="Polar residues" evidence="3">
    <location>
        <begin position="259"/>
        <end position="269"/>
    </location>
</feature>
<organism evidence="5 6">
    <name type="scientific">Lineolata rhizophorae</name>
    <dbReference type="NCBI Taxonomy" id="578093"/>
    <lineage>
        <taxon>Eukaryota</taxon>
        <taxon>Fungi</taxon>
        <taxon>Dikarya</taxon>
        <taxon>Ascomycota</taxon>
        <taxon>Pezizomycotina</taxon>
        <taxon>Dothideomycetes</taxon>
        <taxon>Dothideomycetes incertae sedis</taxon>
        <taxon>Lineolatales</taxon>
        <taxon>Lineolataceae</taxon>
        <taxon>Lineolata</taxon>
    </lineage>
</organism>
<dbReference type="GO" id="GO:0045944">
    <property type="term" value="P:positive regulation of transcription by RNA polymerase II"/>
    <property type="evidence" value="ECO:0007669"/>
    <property type="project" value="TreeGrafter"/>
</dbReference>
<sequence>MDPSASPTDRRQQQALPSIASLTGPIIPQQHPPVDQFNLQSRPLSDAARDSGNWSLTQSKHSSGVSNTTGLQLQTILNHEDSPSKSSVPGTPQSARGPAPVPTPLPTLNQGLEHPHNRMSSEVGSQLESRRSSVDSRVNVGMGHLAISPSSPYDSQNVSRASLVSSLQAQRGITTDQRPNGPAPMSPLGARSGPHPHRPPPGGRQAPVINPNPRSVSGMPDPMAAAPTKGYAWAFPDQADIDDPRGSTSDDSMDHRSGPSRQNSFATSVNSSIYNADSGLPVGQKRFEDAHTHHHSMQHKVVSSLQSSESAANPSGGNYSRTPELRISHKMAERKRRSEMKQLFDELNGILPNSPGSKSSKWEILTKAIEYIKTLSRNHDICRHENNVLRNELESVRGRSDECEVLRGEVSSMWHALKRIDPGNNHVYGNTTNALAQQYQSQQVQAQAHVPVQAQHGQAQPSGTGTILPPLQSGSGSGQLQQAHWGPQPHAAQPTAMQGVEFASGRPYDPR</sequence>
<dbReference type="EMBL" id="MU001674">
    <property type="protein sequence ID" value="KAF2460002.1"/>
    <property type="molecule type" value="Genomic_DNA"/>
</dbReference>
<evidence type="ECO:0000259" key="4">
    <source>
        <dbReference type="PROSITE" id="PS50888"/>
    </source>
</evidence>
<feature type="region of interest" description="Disordered" evidence="3">
    <location>
        <begin position="236"/>
        <end position="269"/>
    </location>
</feature>
<feature type="compositionally biased region" description="Polar residues" evidence="3">
    <location>
        <begin position="118"/>
        <end position="127"/>
    </location>
</feature>